<protein>
    <submittedName>
        <fullName evidence="2">Uncharacterized protein</fullName>
    </submittedName>
</protein>
<keyword evidence="1" id="KW-0732">Signal</keyword>
<dbReference type="HOGENOM" id="CLU_753990_0_0_6"/>
<reference evidence="2 3" key="1">
    <citation type="submission" date="2014-01" db="EMBL/GenBank/DDBJ databases">
        <title>Full genme sequencing of cellulolytic bacterium Gynuella sunshinyii YC6258T gen. nov., sp. nov.</title>
        <authorList>
            <person name="Khan H."/>
            <person name="Chung E.J."/>
            <person name="Chung Y.R."/>
        </authorList>
    </citation>
    <scope>NUCLEOTIDE SEQUENCE [LARGE SCALE GENOMIC DNA]</scope>
    <source>
        <strain evidence="2 3">YC6258</strain>
    </source>
</reference>
<feature type="chain" id="PRO_5002194726" evidence="1">
    <location>
        <begin position="22"/>
        <end position="362"/>
    </location>
</feature>
<dbReference type="RefSeq" id="WP_044615859.1">
    <property type="nucleotide sequence ID" value="NZ_CP007142.1"/>
</dbReference>
<dbReference type="EMBL" id="CP007142">
    <property type="protein sequence ID" value="AJQ92909.1"/>
    <property type="molecule type" value="Genomic_DNA"/>
</dbReference>
<dbReference type="SUPFAM" id="SSF53474">
    <property type="entry name" value="alpha/beta-Hydrolases"/>
    <property type="match status" value="1"/>
</dbReference>
<sequence length="362" mass="41584">MSNNIVKLLCLLCFLAGSARADFLDYGLYWFGKDQASEKYTGPGNRYYDDGKPTLIFVHGWQLGTSKDNYWRPNFNFQNNAPAHGYDIDEAAAWIDQGWNVGIYYWNQFADELEVKDAEAKMWTATGPRGMRYRQSDGSYSTLQAPEKSISELMTDAIAEALKNNRNGYLLLHGHSLGNQLAISVAYGLTRRAEQGIVPASMIPERLVLSDPFWSKFGKNYLNDAWTGEISRAYARYLIDHYDIALEMTRSSGICDLWIGDCNEEMTRLAAFQRLRFWYSDWWEIDQKHIMAYDWWMLSRTYPAPLELNENLDPTGENALSASTSDQRIKAMMGGQYEWDQVDGLYTSTPADDRFEVIELSY</sequence>
<feature type="signal peptide" evidence="1">
    <location>
        <begin position="1"/>
        <end position="21"/>
    </location>
</feature>
<dbReference type="KEGG" id="gsn:YC6258_00859"/>
<proteinExistence type="predicted"/>
<dbReference type="InterPro" id="IPR029058">
    <property type="entry name" value="AB_hydrolase_fold"/>
</dbReference>
<keyword evidence="3" id="KW-1185">Reference proteome</keyword>
<accession>A0A0C5VRL1</accession>
<dbReference type="OrthoDB" id="5846020at2"/>
<evidence type="ECO:0000313" key="2">
    <source>
        <dbReference type="EMBL" id="AJQ92909.1"/>
    </source>
</evidence>
<name>A0A0C5VRL1_9GAMM</name>
<dbReference type="Proteomes" id="UP000032266">
    <property type="component" value="Chromosome"/>
</dbReference>
<gene>
    <name evidence="2" type="ORF">YC6258_00859</name>
</gene>
<organism evidence="2 3">
    <name type="scientific">Gynuella sunshinyii YC6258</name>
    <dbReference type="NCBI Taxonomy" id="1445510"/>
    <lineage>
        <taxon>Bacteria</taxon>
        <taxon>Pseudomonadati</taxon>
        <taxon>Pseudomonadota</taxon>
        <taxon>Gammaproteobacteria</taxon>
        <taxon>Oceanospirillales</taxon>
        <taxon>Saccharospirillaceae</taxon>
        <taxon>Gynuella</taxon>
    </lineage>
</organism>
<evidence type="ECO:0000313" key="3">
    <source>
        <dbReference type="Proteomes" id="UP000032266"/>
    </source>
</evidence>
<evidence type="ECO:0000256" key="1">
    <source>
        <dbReference type="SAM" id="SignalP"/>
    </source>
</evidence>
<dbReference type="AlphaFoldDB" id="A0A0C5VRL1"/>